<dbReference type="GO" id="GO:0016780">
    <property type="term" value="F:phosphotransferase activity, for other substituted phosphate groups"/>
    <property type="evidence" value="ECO:0007669"/>
    <property type="project" value="TreeGrafter"/>
</dbReference>
<dbReference type="AlphaFoldDB" id="A0A7U5CV90"/>
<evidence type="ECO:0000256" key="7">
    <source>
        <dbReference type="ARBA" id="ARBA00023169"/>
    </source>
</evidence>
<keyword evidence="4 8" id="KW-0812">Transmembrane</keyword>
<feature type="transmembrane region" description="Helical" evidence="8">
    <location>
        <begin position="262"/>
        <end position="286"/>
    </location>
</feature>
<evidence type="ECO:0000256" key="4">
    <source>
        <dbReference type="ARBA" id="ARBA00022692"/>
    </source>
</evidence>
<feature type="domain" description="Bacterial sugar transferase" evidence="9">
    <location>
        <begin position="260"/>
        <end position="447"/>
    </location>
</feature>
<gene>
    <name evidence="10" type="ORF">TS85_23740</name>
</gene>
<dbReference type="EMBL" id="CP010837">
    <property type="protein sequence ID" value="AJP74793.1"/>
    <property type="molecule type" value="Genomic_DNA"/>
</dbReference>
<accession>A0A7U5CV90</accession>
<geneLocation type="plasmid" evidence="11"/>
<keyword evidence="10" id="KW-0614">Plasmid</keyword>
<keyword evidence="6 8" id="KW-0472">Membrane</keyword>
<dbReference type="Pfam" id="PF02397">
    <property type="entry name" value="Bac_transf"/>
    <property type="match status" value="1"/>
</dbReference>
<comment type="subcellular location">
    <subcellularLocation>
        <location evidence="1">Membrane</location>
        <topology evidence="1">Multi-pass membrane protein</topology>
    </subcellularLocation>
</comment>
<dbReference type="Proteomes" id="UP000032300">
    <property type="component" value="Plasmid unnamed"/>
</dbReference>
<keyword evidence="5 8" id="KW-1133">Transmembrane helix</keyword>
<comment type="similarity">
    <text evidence="2">Belongs to the bacterial sugar transferase family.</text>
</comment>
<evidence type="ECO:0000256" key="3">
    <source>
        <dbReference type="ARBA" id="ARBA00022679"/>
    </source>
</evidence>
<feature type="transmembrane region" description="Helical" evidence="8">
    <location>
        <begin position="20"/>
        <end position="44"/>
    </location>
</feature>
<proteinExistence type="inferred from homology"/>
<dbReference type="PANTHER" id="PTHR30576:SF0">
    <property type="entry name" value="UNDECAPRENYL-PHOSPHATE N-ACETYLGALACTOSAMINYL 1-PHOSPHATE TRANSFERASE-RELATED"/>
    <property type="match status" value="1"/>
</dbReference>
<evidence type="ECO:0000313" key="11">
    <source>
        <dbReference type="Proteomes" id="UP000032300"/>
    </source>
</evidence>
<dbReference type="InterPro" id="IPR017475">
    <property type="entry name" value="EPS_sugar_tfrase"/>
</dbReference>
<dbReference type="GO" id="GO:0016020">
    <property type="term" value="C:membrane"/>
    <property type="evidence" value="ECO:0007669"/>
    <property type="project" value="UniProtKB-SubCell"/>
</dbReference>
<protein>
    <recommendedName>
        <fullName evidence="9">Bacterial sugar transferase domain-containing protein</fullName>
    </recommendedName>
</protein>
<keyword evidence="7" id="KW-0270">Exopolysaccharide synthesis</keyword>
<dbReference type="KEGG" id="sphi:TS85_23740"/>
<organism evidence="10 11">
    <name type="scientific">Sphingomonas hengshuiensis</name>
    <dbReference type="NCBI Taxonomy" id="1609977"/>
    <lineage>
        <taxon>Bacteria</taxon>
        <taxon>Pseudomonadati</taxon>
        <taxon>Pseudomonadota</taxon>
        <taxon>Alphaproteobacteria</taxon>
        <taxon>Sphingomonadales</taxon>
        <taxon>Sphingomonadaceae</taxon>
        <taxon>Sphingomonas</taxon>
    </lineage>
</organism>
<evidence type="ECO:0000256" key="2">
    <source>
        <dbReference type="ARBA" id="ARBA00006464"/>
    </source>
</evidence>
<dbReference type="PANTHER" id="PTHR30576">
    <property type="entry name" value="COLANIC BIOSYNTHESIS UDP-GLUCOSE LIPID CARRIER TRANSFERASE"/>
    <property type="match status" value="1"/>
</dbReference>
<keyword evidence="11" id="KW-1185">Reference proteome</keyword>
<sequence length="453" mass="50345">MDEDCNIERVTSKRGVRMRLLTTLAFIDIAMICAGLTFVAWMYLGQANNPRLVTFLCLVLPIYYLTAIRQQAYRPASVIRASRSTRRACLSFLTAVLIVISITFIIKSSDNLSRGISIGGTLASCLLLSLGRYLFAHHAFSALNGSPESEVVLVDNFAPPQGCTAFKIDVEALNIRPDINDPVMLDRIGSLIHEADRVIVACHPERRSEWSLALKGAGVNVEVLMPELDAIGAISTTRYYDVATTLIATGPLNAVDSIIKRLFDLAVAIPAIIILSPLMIVVALLIRLDSPGNVLFTQMRIGKGNRMFRMFKFRSMRTDLLDHNASKLTTRNDARVTRIGKFIRKTSIDELPQLLNVLRGDMSIVGPRPHATGALAGDALYWEVTSHYWSRHAVKPGLTGLAQVRGFRGNTETGDDLVNRLQADLAYLESWTIWRDVMLVFQTFRVLTHRNAF</sequence>
<evidence type="ECO:0000256" key="5">
    <source>
        <dbReference type="ARBA" id="ARBA00022989"/>
    </source>
</evidence>
<name>A0A7U5CV90_9SPHN</name>
<evidence type="ECO:0000256" key="1">
    <source>
        <dbReference type="ARBA" id="ARBA00004141"/>
    </source>
</evidence>
<dbReference type="InterPro" id="IPR003362">
    <property type="entry name" value="Bact_transf"/>
</dbReference>
<evidence type="ECO:0000259" key="9">
    <source>
        <dbReference type="Pfam" id="PF02397"/>
    </source>
</evidence>
<reference evidence="10 11" key="1">
    <citation type="journal article" date="2015" name="Int. J. Syst. Evol. Microbiol.">
        <title>Sphingomonas hengshuiensis sp. nov., isolated from lake wetland.</title>
        <authorList>
            <person name="Wei S."/>
            <person name="Wang T."/>
            <person name="Liu H."/>
            <person name="Zhang C."/>
            <person name="Guo J."/>
            <person name="Wang Q."/>
            <person name="Liang K."/>
            <person name="Zhang Z."/>
        </authorList>
    </citation>
    <scope>NUCLEOTIDE SEQUENCE [LARGE SCALE GENOMIC DNA]</scope>
    <source>
        <strain evidence="10 11">WHSC-8</strain>
        <plasmid evidence="10">unnamed</plasmid>
    </source>
</reference>
<dbReference type="GO" id="GO:0000271">
    <property type="term" value="P:polysaccharide biosynthetic process"/>
    <property type="evidence" value="ECO:0007669"/>
    <property type="project" value="UniProtKB-KW"/>
</dbReference>
<dbReference type="NCBIfam" id="TIGR03025">
    <property type="entry name" value="EPS_sugtrans"/>
    <property type="match status" value="1"/>
</dbReference>
<evidence type="ECO:0000256" key="8">
    <source>
        <dbReference type="SAM" id="Phobius"/>
    </source>
</evidence>
<reference evidence="10 11" key="2">
    <citation type="submission" date="2015-02" db="EMBL/GenBank/DDBJ databases">
        <title>The complete genome of Sphingomonas hengshuiensis sp. WHSC-8 isolated from soil of Hengshui Lake.</title>
        <authorList>
            <person name="Wei S."/>
            <person name="Guo J."/>
            <person name="Su C."/>
            <person name="Wu R."/>
            <person name="Zhang Z."/>
            <person name="Liang K."/>
            <person name="Li H."/>
            <person name="Wang T."/>
            <person name="Liu H."/>
            <person name="Zhang C."/>
            <person name="Li Z."/>
            <person name="Wang Q."/>
            <person name="Meng J."/>
        </authorList>
    </citation>
    <scope>NUCLEOTIDE SEQUENCE [LARGE SCALE GENOMIC DNA]</scope>
    <source>
        <strain evidence="10 11">WHSC-8</strain>
        <plasmid evidence="11">Plasmid</plasmid>
    </source>
</reference>
<evidence type="ECO:0000313" key="10">
    <source>
        <dbReference type="EMBL" id="AJP74793.1"/>
    </source>
</evidence>
<feature type="transmembrane region" description="Helical" evidence="8">
    <location>
        <begin position="88"/>
        <end position="106"/>
    </location>
</feature>
<feature type="transmembrane region" description="Helical" evidence="8">
    <location>
        <begin position="50"/>
        <end position="67"/>
    </location>
</feature>
<keyword evidence="3" id="KW-0808">Transferase</keyword>
<evidence type="ECO:0000256" key="6">
    <source>
        <dbReference type="ARBA" id="ARBA00023136"/>
    </source>
</evidence>
<feature type="transmembrane region" description="Helical" evidence="8">
    <location>
        <begin position="112"/>
        <end position="135"/>
    </location>
</feature>